<sequence>MVYMPPAAAVAASYQLQAVLAEVGPRLAAAANGLQPLLTTPVSTSAAAAHPPFDFSGKSVNNHVLASNNITNNNNNVSSTNELIKSGGDLSTAINESIGDENSKTNNSKIQRVRSSSHFTVDDLLYKCGERNKQREIKSLAKIP</sequence>
<dbReference type="Proteomes" id="UP000887565">
    <property type="component" value="Unplaced"/>
</dbReference>
<proteinExistence type="predicted"/>
<evidence type="ECO:0000313" key="2">
    <source>
        <dbReference type="WBParaSite" id="nRc.2.0.1.t46632-RA"/>
    </source>
</evidence>
<accession>A0A915L743</accession>
<dbReference type="AlphaFoldDB" id="A0A915L743"/>
<keyword evidence="1" id="KW-1185">Reference proteome</keyword>
<reference evidence="2" key="1">
    <citation type="submission" date="2022-11" db="UniProtKB">
        <authorList>
            <consortium name="WormBaseParasite"/>
        </authorList>
    </citation>
    <scope>IDENTIFICATION</scope>
</reference>
<organism evidence="1 2">
    <name type="scientific">Romanomermis culicivorax</name>
    <name type="common">Nematode worm</name>
    <dbReference type="NCBI Taxonomy" id="13658"/>
    <lineage>
        <taxon>Eukaryota</taxon>
        <taxon>Metazoa</taxon>
        <taxon>Ecdysozoa</taxon>
        <taxon>Nematoda</taxon>
        <taxon>Enoplea</taxon>
        <taxon>Dorylaimia</taxon>
        <taxon>Mermithida</taxon>
        <taxon>Mermithoidea</taxon>
        <taxon>Mermithidae</taxon>
        <taxon>Romanomermis</taxon>
    </lineage>
</organism>
<dbReference type="WBParaSite" id="nRc.2.0.1.t46632-RA">
    <property type="protein sequence ID" value="nRc.2.0.1.t46632-RA"/>
    <property type="gene ID" value="nRc.2.0.1.g46632"/>
</dbReference>
<protein>
    <submittedName>
        <fullName evidence="2">Uncharacterized protein</fullName>
    </submittedName>
</protein>
<name>A0A915L743_ROMCU</name>
<evidence type="ECO:0000313" key="1">
    <source>
        <dbReference type="Proteomes" id="UP000887565"/>
    </source>
</evidence>